<name>A0A5N5QCC4_9AGAM</name>
<reference evidence="1 2" key="1">
    <citation type="journal article" date="2019" name="Fungal Biol. Biotechnol.">
        <title>Draft genome sequence of fastidious pathogen Ceratobasidium theobromae, which causes vascular-streak dieback in Theobroma cacao.</title>
        <authorList>
            <person name="Ali S.S."/>
            <person name="Asman A."/>
            <person name="Shao J."/>
            <person name="Firmansyah A.P."/>
            <person name="Susilo A.W."/>
            <person name="Rosmana A."/>
            <person name="McMahon P."/>
            <person name="Junaid M."/>
            <person name="Guest D."/>
            <person name="Kheng T.Y."/>
            <person name="Meinhardt L.W."/>
            <person name="Bailey B.A."/>
        </authorList>
    </citation>
    <scope>NUCLEOTIDE SEQUENCE [LARGE SCALE GENOMIC DNA]</scope>
    <source>
        <strain evidence="1 2">CT2</strain>
    </source>
</reference>
<accession>A0A5N5QCC4</accession>
<dbReference type="Proteomes" id="UP000383932">
    <property type="component" value="Unassembled WGS sequence"/>
</dbReference>
<evidence type="ECO:0000313" key="2">
    <source>
        <dbReference type="Proteomes" id="UP000383932"/>
    </source>
</evidence>
<dbReference type="EMBL" id="SSOP01000272">
    <property type="protein sequence ID" value="KAB5589420.1"/>
    <property type="molecule type" value="Genomic_DNA"/>
</dbReference>
<gene>
    <name evidence="1" type="ORF">CTheo_7131</name>
</gene>
<comment type="caution">
    <text evidence="1">The sequence shown here is derived from an EMBL/GenBank/DDBJ whole genome shotgun (WGS) entry which is preliminary data.</text>
</comment>
<protein>
    <submittedName>
        <fullName evidence="1">Uncharacterized protein</fullName>
    </submittedName>
</protein>
<dbReference type="AlphaFoldDB" id="A0A5N5QCC4"/>
<dbReference type="OrthoDB" id="3270591at2759"/>
<keyword evidence="2" id="KW-1185">Reference proteome</keyword>
<sequence length="355" mass="38350">MTTVILWRLGPSYGFSAGILQFITNPVMTCGKSAECKICEKITTTVPPTKCSRIPLLNARPPAAAIHVPLTDPPGPSTWLSKAHQLEETVIALWEDFSKQSPGPTDPCTRYEGLARIHGAMKAMADVIKEVLEEVRPSKPTTHTQPPLPHLQSTAIDTADLDATATLTVNPPLAKLAAPVQVVLHATRPTANAIPDLPDEIFCKVASALPPSDTDLLGVSCSRKGNLILIYTVGSSHTSVRASFHNVRAILGLTPEDKLVFDTPWSRVHLVNVMVWTSPEDPIPSSDQLQDTLSLNPAIKALQHTLCPSWLKKPNTNTGTHSSVVLTFEDSDGSLARSLPKTPLFAFGSPIRIRK</sequence>
<evidence type="ECO:0000313" key="1">
    <source>
        <dbReference type="EMBL" id="KAB5589420.1"/>
    </source>
</evidence>
<organism evidence="1 2">
    <name type="scientific">Ceratobasidium theobromae</name>
    <dbReference type="NCBI Taxonomy" id="1582974"/>
    <lineage>
        <taxon>Eukaryota</taxon>
        <taxon>Fungi</taxon>
        <taxon>Dikarya</taxon>
        <taxon>Basidiomycota</taxon>
        <taxon>Agaricomycotina</taxon>
        <taxon>Agaricomycetes</taxon>
        <taxon>Cantharellales</taxon>
        <taxon>Ceratobasidiaceae</taxon>
        <taxon>Ceratobasidium</taxon>
    </lineage>
</organism>
<proteinExistence type="predicted"/>